<dbReference type="Gene3D" id="3.40.50.2300">
    <property type="match status" value="1"/>
</dbReference>
<dbReference type="SMART" id="SM00448">
    <property type="entry name" value="REC"/>
    <property type="match status" value="1"/>
</dbReference>
<organism evidence="4 5">
    <name type="scientific">Flavobacterium agricola</name>
    <dbReference type="NCBI Taxonomy" id="2870839"/>
    <lineage>
        <taxon>Bacteria</taxon>
        <taxon>Pseudomonadati</taxon>
        <taxon>Bacteroidota</taxon>
        <taxon>Flavobacteriia</taxon>
        <taxon>Flavobacteriales</taxon>
        <taxon>Flavobacteriaceae</taxon>
        <taxon>Flavobacterium</taxon>
    </lineage>
</organism>
<dbReference type="GO" id="GO:0003677">
    <property type="term" value="F:DNA binding"/>
    <property type="evidence" value="ECO:0007669"/>
    <property type="project" value="UniProtKB-KW"/>
</dbReference>
<protein>
    <submittedName>
        <fullName evidence="4">LytTR family DNA-binding domain-containing protein</fullName>
    </submittedName>
</protein>
<dbReference type="Proteomes" id="UP001163328">
    <property type="component" value="Chromosome"/>
</dbReference>
<keyword evidence="4" id="KW-0238">DNA-binding</keyword>
<gene>
    <name evidence="4" type="ORF">K5I29_04515</name>
</gene>
<dbReference type="PANTHER" id="PTHR37299">
    <property type="entry name" value="TRANSCRIPTIONAL REGULATOR-RELATED"/>
    <property type="match status" value="1"/>
</dbReference>
<feature type="modified residue" description="4-aspartylphosphate" evidence="1">
    <location>
        <position position="55"/>
    </location>
</feature>
<dbReference type="Pfam" id="PF00072">
    <property type="entry name" value="Response_reg"/>
    <property type="match status" value="1"/>
</dbReference>
<evidence type="ECO:0000313" key="4">
    <source>
        <dbReference type="EMBL" id="UYW02171.1"/>
    </source>
</evidence>
<evidence type="ECO:0000259" key="3">
    <source>
        <dbReference type="PROSITE" id="PS50930"/>
    </source>
</evidence>
<dbReference type="InterPro" id="IPR046947">
    <property type="entry name" value="LytR-like"/>
</dbReference>
<evidence type="ECO:0000313" key="5">
    <source>
        <dbReference type="Proteomes" id="UP001163328"/>
    </source>
</evidence>
<dbReference type="Pfam" id="PF04397">
    <property type="entry name" value="LytTR"/>
    <property type="match status" value="1"/>
</dbReference>
<keyword evidence="5" id="KW-1185">Reference proteome</keyword>
<dbReference type="SMART" id="SM00850">
    <property type="entry name" value="LytTR"/>
    <property type="match status" value="1"/>
</dbReference>
<proteinExistence type="predicted"/>
<dbReference type="PROSITE" id="PS50110">
    <property type="entry name" value="RESPONSE_REGULATORY"/>
    <property type="match status" value="1"/>
</dbReference>
<reference evidence="4" key="1">
    <citation type="submission" date="2021-08" db="EMBL/GenBank/DDBJ databases">
        <title>Flavobacterium sp. strain CC-SYL302.</title>
        <authorList>
            <person name="Lin S.-Y."/>
            <person name="Lee T.-H."/>
            <person name="Young C.-C."/>
        </authorList>
    </citation>
    <scope>NUCLEOTIDE SEQUENCE</scope>
    <source>
        <strain evidence="4">CC-SYL302</strain>
    </source>
</reference>
<keyword evidence="1" id="KW-0597">Phosphoprotein</keyword>
<sequence length="232" mass="26715">MKINCIVVDDSNVQRQTIVRLVNDNPNLTLIGEFSNALEAKNCISNQDVHLVFLDIEMPIINGFDLLDGLKVKPQVIFITSKAEYAVKAFDYSATDYLQKPFSRERFNQAVKKALGLISLSKENSDEENPFIFIKSNLKKLKLYISRIKWIEAYGDYVKIITDTENHLVLATMKSFEQELPNEKFIRVHKSFIVNVDKIDKFNSKFAEIGASKIPLSRNKKDELFRFIENLS</sequence>
<dbReference type="PANTHER" id="PTHR37299:SF1">
    <property type="entry name" value="STAGE 0 SPORULATION PROTEIN A HOMOLOG"/>
    <property type="match status" value="1"/>
</dbReference>
<dbReference type="EMBL" id="CP081495">
    <property type="protein sequence ID" value="UYW02171.1"/>
    <property type="molecule type" value="Genomic_DNA"/>
</dbReference>
<accession>A0ABY6M0X3</accession>
<dbReference type="SUPFAM" id="SSF52172">
    <property type="entry name" value="CheY-like"/>
    <property type="match status" value="1"/>
</dbReference>
<dbReference type="RefSeq" id="WP_264434668.1">
    <property type="nucleotide sequence ID" value="NZ_CP081495.1"/>
</dbReference>
<dbReference type="InterPro" id="IPR011006">
    <property type="entry name" value="CheY-like_superfamily"/>
</dbReference>
<dbReference type="InterPro" id="IPR007492">
    <property type="entry name" value="LytTR_DNA-bd_dom"/>
</dbReference>
<dbReference type="InterPro" id="IPR001789">
    <property type="entry name" value="Sig_transdc_resp-reg_receiver"/>
</dbReference>
<name>A0ABY6M0X3_9FLAO</name>
<feature type="domain" description="HTH LytTR-type" evidence="3">
    <location>
        <begin position="145"/>
        <end position="206"/>
    </location>
</feature>
<evidence type="ECO:0000259" key="2">
    <source>
        <dbReference type="PROSITE" id="PS50110"/>
    </source>
</evidence>
<evidence type="ECO:0000256" key="1">
    <source>
        <dbReference type="PROSITE-ProRule" id="PRU00169"/>
    </source>
</evidence>
<dbReference type="PROSITE" id="PS50930">
    <property type="entry name" value="HTH_LYTTR"/>
    <property type="match status" value="1"/>
</dbReference>
<dbReference type="Gene3D" id="2.40.50.1020">
    <property type="entry name" value="LytTr DNA-binding domain"/>
    <property type="match status" value="1"/>
</dbReference>
<feature type="domain" description="Response regulatory" evidence="2">
    <location>
        <begin position="4"/>
        <end position="115"/>
    </location>
</feature>